<evidence type="ECO:0000256" key="1">
    <source>
        <dbReference type="SAM" id="MobiDB-lite"/>
    </source>
</evidence>
<evidence type="ECO:0000313" key="2">
    <source>
        <dbReference type="EMBL" id="EGD54513.1"/>
    </source>
</evidence>
<organism evidence="2 3">
    <name type="scientific">Gordonia neofelifaecis NRRL B-59395</name>
    <dbReference type="NCBI Taxonomy" id="644548"/>
    <lineage>
        <taxon>Bacteria</taxon>
        <taxon>Bacillati</taxon>
        <taxon>Actinomycetota</taxon>
        <taxon>Actinomycetes</taxon>
        <taxon>Mycobacteriales</taxon>
        <taxon>Gordoniaceae</taxon>
        <taxon>Gordonia</taxon>
    </lineage>
</organism>
<proteinExistence type="predicted"/>
<reference evidence="2 3" key="1">
    <citation type="journal article" date="2011" name="J. Bacteriol.">
        <title>Draft Genome Sequence of Gordonia neofelifaecis NRRL B-59395, a Cholesterol-Degrading Actinomycete.</title>
        <authorList>
            <person name="Ge F."/>
            <person name="Li W."/>
            <person name="Chen G."/>
            <person name="Liu Y."/>
            <person name="Zhang G."/>
            <person name="Yong B."/>
            <person name="Wang Q."/>
            <person name="Wang N."/>
            <person name="Huang Z."/>
            <person name="Li W."/>
            <person name="Wang J."/>
            <person name="Wu C."/>
            <person name="Xie Q."/>
            <person name="Liu G."/>
        </authorList>
    </citation>
    <scope>NUCLEOTIDE SEQUENCE [LARGE SCALE GENOMIC DNA]</scope>
    <source>
        <strain evidence="2 3">NRRL B-59395</strain>
    </source>
</reference>
<sequence length="43" mass="4238">MTAATEAATRTPAASDETAKARAGDIDSELSAATEARGLSSSP</sequence>
<dbReference type="Proteomes" id="UP000035065">
    <property type="component" value="Unassembled WGS sequence"/>
</dbReference>
<dbReference type="EMBL" id="AEUD01000011">
    <property type="protein sequence ID" value="EGD54513.1"/>
    <property type="molecule type" value="Genomic_DNA"/>
</dbReference>
<name>F1YL53_9ACTN</name>
<protein>
    <submittedName>
        <fullName evidence="2">Uncharacterized protein</fullName>
    </submittedName>
</protein>
<accession>F1YL53</accession>
<feature type="region of interest" description="Disordered" evidence="1">
    <location>
        <begin position="1"/>
        <end position="43"/>
    </location>
</feature>
<keyword evidence="3" id="KW-1185">Reference proteome</keyword>
<evidence type="ECO:0000313" key="3">
    <source>
        <dbReference type="Proteomes" id="UP000035065"/>
    </source>
</evidence>
<feature type="compositionally biased region" description="Low complexity" evidence="1">
    <location>
        <begin position="1"/>
        <end position="14"/>
    </location>
</feature>
<dbReference type="AlphaFoldDB" id="F1YL53"/>
<gene>
    <name evidence="2" type="ORF">SCNU_13053</name>
</gene>
<comment type="caution">
    <text evidence="2">The sequence shown here is derived from an EMBL/GenBank/DDBJ whole genome shotgun (WGS) entry which is preliminary data.</text>
</comment>